<dbReference type="Gene3D" id="3.20.20.370">
    <property type="entry name" value="Glycoside hydrolase/deacetylase"/>
    <property type="match status" value="1"/>
</dbReference>
<dbReference type="EMBL" id="CP012502">
    <property type="protein sequence ID" value="AOM84302.1"/>
    <property type="molecule type" value="Genomic_DNA"/>
</dbReference>
<feature type="region of interest" description="Disordered" evidence="1">
    <location>
        <begin position="47"/>
        <end position="77"/>
    </location>
</feature>
<dbReference type="CDD" id="cd10944">
    <property type="entry name" value="CE4_SmPgdA_like"/>
    <property type="match status" value="1"/>
</dbReference>
<feature type="region of interest" description="Disordered" evidence="1">
    <location>
        <begin position="103"/>
        <end position="160"/>
    </location>
</feature>
<gene>
    <name evidence="3" type="ORF">BBEV_2982</name>
</gene>
<dbReference type="PROSITE" id="PS51677">
    <property type="entry name" value="NODB"/>
    <property type="match status" value="1"/>
</dbReference>
<dbReference type="PATRIC" id="fig|632773.3.peg.3118"/>
<dbReference type="SUPFAM" id="SSF88713">
    <property type="entry name" value="Glycoside hydrolase/deacetylase"/>
    <property type="match status" value="1"/>
</dbReference>
<feature type="domain" description="NodB homology" evidence="2">
    <location>
        <begin position="160"/>
        <end position="355"/>
    </location>
</feature>
<keyword evidence="4" id="KW-1185">Reference proteome</keyword>
<dbReference type="OrthoDB" id="258610at2"/>
<feature type="compositionally biased region" description="Basic and acidic residues" evidence="1">
    <location>
        <begin position="47"/>
        <end position="66"/>
    </location>
</feature>
<evidence type="ECO:0000256" key="1">
    <source>
        <dbReference type="SAM" id="MobiDB-lite"/>
    </source>
</evidence>
<protein>
    <submittedName>
        <fullName evidence="3">Peptidoglycan N-acetylglucosamine deacetylase</fullName>
        <ecNumber evidence="3">3.5.1.-</ecNumber>
    </submittedName>
</protein>
<dbReference type="STRING" id="632773.BBEV_2982"/>
<proteinExistence type="predicted"/>
<evidence type="ECO:0000259" key="2">
    <source>
        <dbReference type="PROSITE" id="PS51677"/>
    </source>
</evidence>
<name>A0A1D7QZ64_9BACI</name>
<keyword evidence="3" id="KW-0378">Hydrolase</keyword>
<dbReference type="EC" id="3.5.1.-" evidence="3"/>
<reference evidence="3 4" key="1">
    <citation type="submission" date="2015-08" db="EMBL/GenBank/DDBJ databases">
        <title>The complete genome sequence of Bacillus beveridgei MLTeJB.</title>
        <authorList>
            <person name="Hanson T.E."/>
            <person name="Mesa C."/>
            <person name="Basesman S.M."/>
            <person name="Oremland R.S."/>
        </authorList>
    </citation>
    <scope>NUCLEOTIDE SEQUENCE [LARGE SCALE GENOMIC DNA]</scope>
    <source>
        <strain evidence="3 4">MLTeJB</strain>
    </source>
</reference>
<dbReference type="InterPro" id="IPR050248">
    <property type="entry name" value="Polysacc_deacetylase_ArnD"/>
</dbReference>
<accession>A0A1D7QZ64</accession>
<dbReference type="SUPFAM" id="SSF161270">
    <property type="entry name" value="PspA lactotransferrin-binding region"/>
    <property type="match status" value="1"/>
</dbReference>
<dbReference type="PANTHER" id="PTHR10587:SF125">
    <property type="entry name" value="POLYSACCHARIDE DEACETYLASE YHEN-RELATED"/>
    <property type="match status" value="1"/>
</dbReference>
<dbReference type="AlphaFoldDB" id="A0A1D7QZ64"/>
<sequence>MNEVIRLKKQMWIKAGLAVLAAVLIAGVFLAGRMSVEPLTEEMRAELRDTRSEADERAKEAELLREDLEDSEEMQEKLTAKKAEIEALNDRIDELEQELAELEENAAEEEEHDTESDASSDDDSEQETTNDSESVNGDDSATGNGNGAGSSDGRPDSGERVVYLTFDDGPTDLTPDILSILDDYDVPGNFFVIGQRMENYPQLMRSMDGAGHGIYSHSYTHDYAIYESFETYYEDLNLMEQAYERVLGKEAPPLVRFPGGSSNHSSIEYSGEEFMVELTADIQERGYHYIDWNVSSGDASAIYDDPQAMFDQIVNQSQGEDVIVPLFHDTDRNQATRDILPDVIEYYQAQGYSFHTLDDLTQEEITRMENNRILNRNVVR</sequence>
<organism evidence="3 4">
    <name type="scientific">Salisediminibacterium beveridgei</name>
    <dbReference type="NCBI Taxonomy" id="632773"/>
    <lineage>
        <taxon>Bacteria</taxon>
        <taxon>Bacillati</taxon>
        <taxon>Bacillota</taxon>
        <taxon>Bacilli</taxon>
        <taxon>Bacillales</taxon>
        <taxon>Bacillaceae</taxon>
        <taxon>Salisediminibacterium</taxon>
    </lineage>
</organism>
<dbReference type="InterPro" id="IPR002509">
    <property type="entry name" value="NODB_dom"/>
</dbReference>
<evidence type="ECO:0000313" key="4">
    <source>
        <dbReference type="Proteomes" id="UP000094463"/>
    </source>
</evidence>
<dbReference type="InterPro" id="IPR011330">
    <property type="entry name" value="Glyco_hydro/deAcase_b/a-brl"/>
</dbReference>
<dbReference type="Pfam" id="PF01522">
    <property type="entry name" value="Polysacc_deac_1"/>
    <property type="match status" value="1"/>
</dbReference>
<dbReference type="GO" id="GO:0005975">
    <property type="term" value="P:carbohydrate metabolic process"/>
    <property type="evidence" value="ECO:0007669"/>
    <property type="project" value="InterPro"/>
</dbReference>
<evidence type="ECO:0000313" key="3">
    <source>
        <dbReference type="EMBL" id="AOM84302.1"/>
    </source>
</evidence>
<dbReference type="GO" id="GO:0016810">
    <property type="term" value="F:hydrolase activity, acting on carbon-nitrogen (but not peptide) bonds"/>
    <property type="evidence" value="ECO:0007669"/>
    <property type="project" value="InterPro"/>
</dbReference>
<dbReference type="Proteomes" id="UP000094463">
    <property type="component" value="Chromosome"/>
</dbReference>
<dbReference type="KEGG" id="bbev:BBEV_2982"/>
<dbReference type="PANTHER" id="PTHR10587">
    <property type="entry name" value="GLYCOSYL TRANSFERASE-RELATED"/>
    <property type="match status" value="1"/>
</dbReference>
<feature type="compositionally biased region" description="Acidic residues" evidence="1">
    <location>
        <begin position="103"/>
        <end position="130"/>
    </location>
</feature>
<feature type="compositionally biased region" description="Low complexity" evidence="1">
    <location>
        <begin position="131"/>
        <end position="143"/>
    </location>
</feature>
<dbReference type="RefSeq" id="WP_069366191.1">
    <property type="nucleotide sequence ID" value="NZ_CP012502.1"/>
</dbReference>